<dbReference type="RefSeq" id="WP_090609746.1">
    <property type="nucleotide sequence ID" value="NZ_CTEE01000002.1"/>
</dbReference>
<evidence type="ECO:0000256" key="5">
    <source>
        <dbReference type="ARBA" id="ARBA00022833"/>
    </source>
</evidence>
<name>A0A0E4H2H5_MYCLN</name>
<evidence type="ECO:0000313" key="8">
    <source>
        <dbReference type="Proteomes" id="UP000199251"/>
    </source>
</evidence>
<evidence type="ECO:0000259" key="6">
    <source>
        <dbReference type="SMART" id="SM00849"/>
    </source>
</evidence>
<dbReference type="PANTHER" id="PTHR42978">
    <property type="entry name" value="QUORUM-QUENCHING LACTONASE YTNP-RELATED-RELATED"/>
    <property type="match status" value="1"/>
</dbReference>
<dbReference type="Proteomes" id="UP000199251">
    <property type="component" value="Unassembled WGS sequence"/>
</dbReference>
<dbReference type="InterPro" id="IPR051013">
    <property type="entry name" value="MBL_superfamily_lactonases"/>
</dbReference>
<dbReference type="PANTHER" id="PTHR42978:SF2">
    <property type="entry name" value="102 KBASES UNSTABLE REGION: FROM 1 TO 119443"/>
    <property type="match status" value="1"/>
</dbReference>
<evidence type="ECO:0000256" key="4">
    <source>
        <dbReference type="ARBA" id="ARBA00022801"/>
    </source>
</evidence>
<accession>A0A0E4H2H5</accession>
<dbReference type="GO" id="GO:0016787">
    <property type="term" value="F:hydrolase activity"/>
    <property type="evidence" value="ECO:0007669"/>
    <property type="project" value="UniProtKB-KW"/>
</dbReference>
<dbReference type="OrthoDB" id="3196337at2"/>
<evidence type="ECO:0000256" key="3">
    <source>
        <dbReference type="ARBA" id="ARBA00022723"/>
    </source>
</evidence>
<reference evidence="7 8" key="1">
    <citation type="submission" date="2015-03" db="EMBL/GenBank/DDBJ databases">
        <authorList>
            <person name="Urmite Genomes"/>
        </authorList>
    </citation>
    <scope>NUCLEOTIDE SEQUENCE [LARGE SCALE GENOMIC DNA]</scope>
    <source>
        <strain evidence="7 8">CSUR P1491</strain>
    </source>
</reference>
<gene>
    <name evidence="7" type="ORF">BN1232_05922</name>
</gene>
<dbReference type="CDD" id="cd07729">
    <property type="entry name" value="AHL_lactonase_MBL-fold"/>
    <property type="match status" value="1"/>
</dbReference>
<dbReference type="SMART" id="SM00849">
    <property type="entry name" value="Lactamase_B"/>
    <property type="match status" value="1"/>
</dbReference>
<dbReference type="EMBL" id="CTEE01000002">
    <property type="protein sequence ID" value="CQD23908.1"/>
    <property type="molecule type" value="Genomic_DNA"/>
</dbReference>
<comment type="cofactor">
    <cofactor evidence="1">
        <name>Zn(2+)</name>
        <dbReference type="ChEBI" id="CHEBI:29105"/>
    </cofactor>
</comment>
<dbReference type="InterPro" id="IPR001279">
    <property type="entry name" value="Metallo-B-lactamas"/>
</dbReference>
<evidence type="ECO:0000256" key="2">
    <source>
        <dbReference type="ARBA" id="ARBA00007749"/>
    </source>
</evidence>
<dbReference type="InterPro" id="IPR036866">
    <property type="entry name" value="RibonucZ/Hydroxyglut_hydro"/>
</dbReference>
<sequence>MSLFGTAKRLWALDSPTFTLDKSILMVGASGECTIPMPAYLIEHPKGLVLFDTGLVPAAATDPEGVYGELASLLGLRFRPEQAIDQQLKALGYAPSDVKYVTASHTHFDHSGGLYLFPQAEFFVGQGDIPYAYWPDPAGAAFFRRADIDAARGFRWREIPGVDHDVFGDGSLVILFTPGHTPGELSLLVRLPSRNFILSGDTVHLREALETAVPMPYDANTEEAVRSIRRLQLLRESADATVWISHDPQDWAEFGHAPVCFE</sequence>
<dbReference type="STRING" id="141349.BN1232_05922"/>
<evidence type="ECO:0000256" key="1">
    <source>
        <dbReference type="ARBA" id="ARBA00001947"/>
    </source>
</evidence>
<protein>
    <submittedName>
        <fullName evidence="7">AttM/AiiB family protein</fullName>
    </submittedName>
</protein>
<feature type="domain" description="Metallo-beta-lactamase" evidence="6">
    <location>
        <begin position="36"/>
        <end position="246"/>
    </location>
</feature>
<evidence type="ECO:0000313" key="7">
    <source>
        <dbReference type="EMBL" id="CQD23908.1"/>
    </source>
</evidence>
<comment type="similarity">
    <text evidence="2">Belongs to the metallo-beta-lactamase superfamily.</text>
</comment>
<keyword evidence="5" id="KW-0862">Zinc</keyword>
<dbReference type="AlphaFoldDB" id="A0A0E4H2H5"/>
<dbReference type="GO" id="GO:0046872">
    <property type="term" value="F:metal ion binding"/>
    <property type="evidence" value="ECO:0007669"/>
    <property type="project" value="UniProtKB-KW"/>
</dbReference>
<dbReference type="SUPFAM" id="SSF56281">
    <property type="entry name" value="Metallo-hydrolase/oxidoreductase"/>
    <property type="match status" value="1"/>
</dbReference>
<keyword evidence="4" id="KW-0378">Hydrolase</keyword>
<organism evidence="7 8">
    <name type="scientific">Mycobacterium lentiflavum</name>
    <dbReference type="NCBI Taxonomy" id="141349"/>
    <lineage>
        <taxon>Bacteria</taxon>
        <taxon>Bacillati</taxon>
        <taxon>Actinomycetota</taxon>
        <taxon>Actinomycetes</taxon>
        <taxon>Mycobacteriales</taxon>
        <taxon>Mycobacteriaceae</taxon>
        <taxon>Mycobacterium</taxon>
        <taxon>Mycobacterium simiae complex</taxon>
    </lineage>
</organism>
<dbReference type="Pfam" id="PF00753">
    <property type="entry name" value="Lactamase_B"/>
    <property type="match status" value="1"/>
</dbReference>
<keyword evidence="3" id="KW-0479">Metal-binding</keyword>
<dbReference type="Gene3D" id="3.60.15.10">
    <property type="entry name" value="Ribonuclease Z/Hydroxyacylglutathione hydrolase-like"/>
    <property type="match status" value="1"/>
</dbReference>
<proteinExistence type="inferred from homology"/>